<feature type="chain" id="PRO_5021206661" description="Ig-like domain-containing protein" evidence="1">
    <location>
        <begin position="25"/>
        <end position="117"/>
    </location>
</feature>
<accession>A0A4W3JQ61</accession>
<reference evidence="3" key="5">
    <citation type="submission" date="2025-09" db="UniProtKB">
        <authorList>
            <consortium name="Ensembl"/>
        </authorList>
    </citation>
    <scope>IDENTIFICATION</scope>
</reference>
<dbReference type="PROSITE" id="PS50835">
    <property type="entry name" value="IG_LIKE"/>
    <property type="match status" value="1"/>
</dbReference>
<feature type="domain" description="Ig-like" evidence="2">
    <location>
        <begin position="32"/>
        <end position="117"/>
    </location>
</feature>
<dbReference type="AlphaFoldDB" id="A0A4W3JQ61"/>
<reference evidence="4" key="1">
    <citation type="journal article" date="2006" name="Science">
        <title>Ancient noncoding elements conserved in the human genome.</title>
        <authorList>
            <person name="Venkatesh B."/>
            <person name="Kirkness E.F."/>
            <person name="Loh Y.H."/>
            <person name="Halpern A.L."/>
            <person name="Lee A.P."/>
            <person name="Johnson J."/>
            <person name="Dandona N."/>
            <person name="Viswanathan L.D."/>
            <person name="Tay A."/>
            <person name="Venter J.C."/>
            <person name="Strausberg R.L."/>
            <person name="Brenner S."/>
        </authorList>
    </citation>
    <scope>NUCLEOTIDE SEQUENCE [LARGE SCALE GENOMIC DNA]</scope>
</reference>
<reference evidence="4" key="2">
    <citation type="journal article" date="2007" name="PLoS Biol.">
        <title>Survey sequencing and comparative analysis of the elephant shark (Callorhinchus milii) genome.</title>
        <authorList>
            <person name="Venkatesh B."/>
            <person name="Kirkness E.F."/>
            <person name="Loh Y.H."/>
            <person name="Halpern A.L."/>
            <person name="Lee A.P."/>
            <person name="Johnson J."/>
            <person name="Dandona N."/>
            <person name="Viswanathan L.D."/>
            <person name="Tay A."/>
            <person name="Venter J.C."/>
            <person name="Strausberg R.L."/>
            <person name="Brenner S."/>
        </authorList>
    </citation>
    <scope>NUCLEOTIDE SEQUENCE [LARGE SCALE GENOMIC DNA]</scope>
</reference>
<dbReference type="Proteomes" id="UP000314986">
    <property type="component" value="Unassembled WGS sequence"/>
</dbReference>
<sequence length="117" mass="13440">MIAISWTFLLAFVICELICAHTRTATLIDKCPRYQRVSALEGEHARLRCRFCNGGTPMDNNDLQTYGLNITWFKDTSEHGPMELRLGEKRRITSEGTLLEFWPVMVNDTGKYSCHLL</sequence>
<dbReference type="InterPro" id="IPR036179">
    <property type="entry name" value="Ig-like_dom_sf"/>
</dbReference>
<dbReference type="STRING" id="7868.ENSCMIP00000041376"/>
<protein>
    <recommendedName>
        <fullName evidence="2">Ig-like domain-containing protein</fullName>
    </recommendedName>
</protein>
<keyword evidence="1" id="KW-0732">Signal</keyword>
<name>A0A4W3JQ61_CALMI</name>
<dbReference type="SUPFAM" id="SSF48726">
    <property type="entry name" value="Immunoglobulin"/>
    <property type="match status" value="1"/>
</dbReference>
<dbReference type="InterPro" id="IPR007110">
    <property type="entry name" value="Ig-like_dom"/>
</dbReference>
<dbReference type="Gene3D" id="2.60.40.10">
    <property type="entry name" value="Immunoglobulins"/>
    <property type="match status" value="1"/>
</dbReference>
<evidence type="ECO:0000259" key="2">
    <source>
        <dbReference type="PROSITE" id="PS50835"/>
    </source>
</evidence>
<dbReference type="InterPro" id="IPR013783">
    <property type="entry name" value="Ig-like_fold"/>
</dbReference>
<reference evidence="4" key="3">
    <citation type="journal article" date="2014" name="Nature">
        <title>Elephant shark genome provides unique insights into gnathostome evolution.</title>
        <authorList>
            <consortium name="International Elephant Shark Genome Sequencing Consortium"/>
            <person name="Venkatesh B."/>
            <person name="Lee A.P."/>
            <person name="Ravi V."/>
            <person name="Maurya A.K."/>
            <person name="Lian M.M."/>
            <person name="Swann J.B."/>
            <person name="Ohta Y."/>
            <person name="Flajnik M.F."/>
            <person name="Sutoh Y."/>
            <person name="Kasahara M."/>
            <person name="Hoon S."/>
            <person name="Gangu V."/>
            <person name="Roy S.W."/>
            <person name="Irimia M."/>
            <person name="Korzh V."/>
            <person name="Kondrychyn I."/>
            <person name="Lim Z.W."/>
            <person name="Tay B.H."/>
            <person name="Tohari S."/>
            <person name="Kong K.W."/>
            <person name="Ho S."/>
            <person name="Lorente-Galdos B."/>
            <person name="Quilez J."/>
            <person name="Marques-Bonet T."/>
            <person name="Raney B.J."/>
            <person name="Ingham P.W."/>
            <person name="Tay A."/>
            <person name="Hillier L.W."/>
            <person name="Minx P."/>
            <person name="Boehm T."/>
            <person name="Wilson R.K."/>
            <person name="Brenner S."/>
            <person name="Warren W.C."/>
        </authorList>
    </citation>
    <scope>NUCLEOTIDE SEQUENCE [LARGE SCALE GENOMIC DNA]</scope>
</reference>
<evidence type="ECO:0000313" key="4">
    <source>
        <dbReference type="Proteomes" id="UP000314986"/>
    </source>
</evidence>
<evidence type="ECO:0000256" key="1">
    <source>
        <dbReference type="SAM" id="SignalP"/>
    </source>
</evidence>
<proteinExistence type="predicted"/>
<evidence type="ECO:0000313" key="3">
    <source>
        <dbReference type="Ensembl" id="ENSCMIP00000041376.1"/>
    </source>
</evidence>
<keyword evidence="4" id="KW-1185">Reference proteome</keyword>
<dbReference type="InParanoid" id="A0A4W3JQ61"/>
<dbReference type="Ensembl" id="ENSCMIT00000041961.1">
    <property type="protein sequence ID" value="ENSCMIP00000041376.1"/>
    <property type="gene ID" value="ENSCMIG00000017248.1"/>
</dbReference>
<organism evidence="3 4">
    <name type="scientific">Callorhinchus milii</name>
    <name type="common">Ghost shark</name>
    <dbReference type="NCBI Taxonomy" id="7868"/>
    <lineage>
        <taxon>Eukaryota</taxon>
        <taxon>Metazoa</taxon>
        <taxon>Chordata</taxon>
        <taxon>Craniata</taxon>
        <taxon>Vertebrata</taxon>
        <taxon>Chondrichthyes</taxon>
        <taxon>Holocephali</taxon>
        <taxon>Chimaeriformes</taxon>
        <taxon>Callorhinchidae</taxon>
        <taxon>Callorhinchus</taxon>
    </lineage>
</organism>
<reference evidence="3" key="4">
    <citation type="submission" date="2025-08" db="UniProtKB">
        <authorList>
            <consortium name="Ensembl"/>
        </authorList>
    </citation>
    <scope>IDENTIFICATION</scope>
</reference>
<feature type="signal peptide" evidence="1">
    <location>
        <begin position="1"/>
        <end position="24"/>
    </location>
</feature>